<accession>A0A8S5T6Y3</accession>
<organism evidence="1">
    <name type="scientific">Siphoviridae sp. ctxMM9</name>
    <dbReference type="NCBI Taxonomy" id="2827973"/>
    <lineage>
        <taxon>Viruses</taxon>
        <taxon>Duplodnaviria</taxon>
        <taxon>Heunggongvirae</taxon>
        <taxon>Uroviricota</taxon>
        <taxon>Caudoviricetes</taxon>
    </lineage>
</organism>
<reference evidence="1" key="1">
    <citation type="journal article" date="2021" name="Proc. Natl. Acad. Sci. U.S.A.">
        <title>A Catalog of Tens of Thousands of Viruses from Human Metagenomes Reveals Hidden Associations with Chronic Diseases.</title>
        <authorList>
            <person name="Tisza M.J."/>
            <person name="Buck C.B."/>
        </authorList>
    </citation>
    <scope>NUCLEOTIDE SEQUENCE</scope>
    <source>
        <strain evidence="1">CtxMM9</strain>
    </source>
</reference>
<sequence>MRSILILLKQVISGCIFRLNKKRKIERSAKLLLLILSAELKKEKKMLHSMVCGRMKTLNLLKQIIFLKCQNLM</sequence>
<name>A0A8S5T6Y3_9CAUD</name>
<dbReference type="EMBL" id="BK032759">
    <property type="protein sequence ID" value="DAF58779.1"/>
    <property type="molecule type" value="Genomic_DNA"/>
</dbReference>
<proteinExistence type="predicted"/>
<evidence type="ECO:0000313" key="1">
    <source>
        <dbReference type="EMBL" id="DAF58779.1"/>
    </source>
</evidence>
<protein>
    <submittedName>
        <fullName evidence="1">Uncharacterized protein</fullName>
    </submittedName>
</protein>